<dbReference type="EMBL" id="BARU01034984">
    <property type="protein sequence ID" value="GAH69845.1"/>
    <property type="molecule type" value="Genomic_DNA"/>
</dbReference>
<sequence>MENVRVNIEPGKKKDGGKATLILNGDLSYKNSDSIKKEIISVVEQYNNIELQLENVEELDITCIQIFYSLKNTFSKAGKKITFKTSLPENLKAIIMNSGFNEIF</sequence>
<evidence type="ECO:0000259" key="1">
    <source>
        <dbReference type="PROSITE" id="PS50801"/>
    </source>
</evidence>
<protein>
    <recommendedName>
        <fullName evidence="1">STAS domain-containing protein</fullName>
    </recommendedName>
</protein>
<name>X1IKQ1_9ZZZZ</name>
<reference evidence="2" key="1">
    <citation type="journal article" date="2014" name="Front. Microbiol.">
        <title>High frequency of phylogenetically diverse reductive dehalogenase-homologous genes in deep subseafloor sedimentary metagenomes.</title>
        <authorList>
            <person name="Kawai M."/>
            <person name="Futagami T."/>
            <person name="Toyoda A."/>
            <person name="Takaki Y."/>
            <person name="Nishi S."/>
            <person name="Hori S."/>
            <person name="Arai W."/>
            <person name="Tsubouchi T."/>
            <person name="Morono Y."/>
            <person name="Uchiyama I."/>
            <person name="Ito T."/>
            <person name="Fujiyama A."/>
            <person name="Inagaki F."/>
            <person name="Takami H."/>
        </authorList>
    </citation>
    <scope>NUCLEOTIDE SEQUENCE</scope>
    <source>
        <strain evidence="2">Expedition CK06-06</strain>
    </source>
</reference>
<evidence type="ECO:0000313" key="2">
    <source>
        <dbReference type="EMBL" id="GAH69845.1"/>
    </source>
</evidence>
<comment type="caution">
    <text evidence="2">The sequence shown here is derived from an EMBL/GenBank/DDBJ whole genome shotgun (WGS) entry which is preliminary data.</text>
</comment>
<gene>
    <name evidence="2" type="ORF">S03H2_54830</name>
</gene>
<organism evidence="2">
    <name type="scientific">marine sediment metagenome</name>
    <dbReference type="NCBI Taxonomy" id="412755"/>
    <lineage>
        <taxon>unclassified sequences</taxon>
        <taxon>metagenomes</taxon>
        <taxon>ecological metagenomes</taxon>
    </lineage>
</organism>
<dbReference type="InterPro" id="IPR036513">
    <property type="entry name" value="STAS_dom_sf"/>
</dbReference>
<dbReference type="SUPFAM" id="SSF52091">
    <property type="entry name" value="SpoIIaa-like"/>
    <property type="match status" value="1"/>
</dbReference>
<accession>X1IKQ1</accession>
<dbReference type="Pfam" id="PF01740">
    <property type="entry name" value="STAS"/>
    <property type="match status" value="1"/>
</dbReference>
<feature type="domain" description="STAS" evidence="1">
    <location>
        <begin position="8"/>
        <end position="104"/>
    </location>
</feature>
<dbReference type="PROSITE" id="PS50801">
    <property type="entry name" value="STAS"/>
    <property type="match status" value="1"/>
</dbReference>
<dbReference type="AlphaFoldDB" id="X1IKQ1"/>
<proteinExistence type="predicted"/>
<dbReference type="InterPro" id="IPR002645">
    <property type="entry name" value="STAS_dom"/>
</dbReference>
<dbReference type="Gene3D" id="3.30.750.24">
    <property type="entry name" value="STAS domain"/>
    <property type="match status" value="1"/>
</dbReference>